<dbReference type="OrthoDB" id="1749511at2759"/>
<accession>A0A371E645</accession>
<evidence type="ECO:0000313" key="2">
    <source>
        <dbReference type="Proteomes" id="UP000257109"/>
    </source>
</evidence>
<name>A0A371E645_MUCPR</name>
<sequence length="103" mass="12156">MVLPKFHGLTGEDPNKYLKEFLVLFPASKTTSINKKIYDIRQYFGETLYEYWKRFNKFQRLENKIIELTSLVRQLATRQHHTIVNPKGNVSVIALRSDKELAQ</sequence>
<comment type="caution">
    <text evidence="1">The sequence shown here is derived from an EMBL/GenBank/DDBJ whole genome shotgun (WGS) entry which is preliminary data.</text>
</comment>
<feature type="non-terminal residue" evidence="1">
    <location>
        <position position="1"/>
    </location>
</feature>
<gene>
    <name evidence="1" type="ORF">CR513_60254</name>
</gene>
<dbReference type="EMBL" id="QJKJ01016098">
    <property type="protein sequence ID" value="RDX61512.1"/>
    <property type="molecule type" value="Genomic_DNA"/>
</dbReference>
<evidence type="ECO:0008006" key="3">
    <source>
        <dbReference type="Google" id="ProtNLM"/>
    </source>
</evidence>
<dbReference type="Proteomes" id="UP000257109">
    <property type="component" value="Unassembled WGS sequence"/>
</dbReference>
<keyword evidence="2" id="KW-1185">Reference proteome</keyword>
<protein>
    <recommendedName>
        <fullName evidence="3">Retrotransposon gag domain-containing protein</fullName>
    </recommendedName>
</protein>
<proteinExistence type="predicted"/>
<evidence type="ECO:0000313" key="1">
    <source>
        <dbReference type="EMBL" id="RDX61512.1"/>
    </source>
</evidence>
<organism evidence="1 2">
    <name type="scientific">Mucuna pruriens</name>
    <name type="common">Velvet bean</name>
    <name type="synonym">Dolichos pruriens</name>
    <dbReference type="NCBI Taxonomy" id="157652"/>
    <lineage>
        <taxon>Eukaryota</taxon>
        <taxon>Viridiplantae</taxon>
        <taxon>Streptophyta</taxon>
        <taxon>Embryophyta</taxon>
        <taxon>Tracheophyta</taxon>
        <taxon>Spermatophyta</taxon>
        <taxon>Magnoliopsida</taxon>
        <taxon>eudicotyledons</taxon>
        <taxon>Gunneridae</taxon>
        <taxon>Pentapetalae</taxon>
        <taxon>rosids</taxon>
        <taxon>fabids</taxon>
        <taxon>Fabales</taxon>
        <taxon>Fabaceae</taxon>
        <taxon>Papilionoideae</taxon>
        <taxon>50 kb inversion clade</taxon>
        <taxon>NPAAA clade</taxon>
        <taxon>indigoferoid/millettioid clade</taxon>
        <taxon>Phaseoleae</taxon>
        <taxon>Mucuna</taxon>
    </lineage>
</organism>
<dbReference type="AlphaFoldDB" id="A0A371E645"/>
<reference evidence="1" key="1">
    <citation type="submission" date="2018-05" db="EMBL/GenBank/DDBJ databases">
        <title>Draft genome of Mucuna pruriens seed.</title>
        <authorList>
            <person name="Nnadi N.E."/>
            <person name="Vos R."/>
            <person name="Hasami M.H."/>
            <person name="Devisetty U.K."/>
            <person name="Aguiy J.C."/>
        </authorList>
    </citation>
    <scope>NUCLEOTIDE SEQUENCE [LARGE SCALE GENOMIC DNA]</scope>
    <source>
        <strain evidence="1">JCA_2017</strain>
    </source>
</reference>